<evidence type="ECO:0000313" key="1">
    <source>
        <dbReference type="EMBL" id="KAK2723224.1"/>
    </source>
</evidence>
<protein>
    <submittedName>
        <fullName evidence="1">Uncharacterized protein</fullName>
    </submittedName>
</protein>
<sequence length="212" mass="23499">MDPLHIMGSDGQRVDKKKSLLNPLSLNACLTLELDYAMLDKAIKKSVLADRCRSHENKAEKAVEATRKGDYRSELDSVPQPDAIKHCSRVVIITGYVIREDPVAIFDSFPTISGLFEDEKTNTGQSFEERLDGKSFSRLLFREVTKSSLDMTKCIGQGYDKAASSSAKQTKLLKKHLISDNRGAETLICLCTARFVKRHEATSRGVGETVTG</sequence>
<evidence type="ECO:0000313" key="2">
    <source>
        <dbReference type="Proteomes" id="UP001187531"/>
    </source>
</evidence>
<organism evidence="1 2">
    <name type="scientific">Artemia franciscana</name>
    <name type="common">Brine shrimp</name>
    <name type="synonym">Artemia sanfranciscana</name>
    <dbReference type="NCBI Taxonomy" id="6661"/>
    <lineage>
        <taxon>Eukaryota</taxon>
        <taxon>Metazoa</taxon>
        <taxon>Ecdysozoa</taxon>
        <taxon>Arthropoda</taxon>
        <taxon>Crustacea</taxon>
        <taxon>Branchiopoda</taxon>
        <taxon>Anostraca</taxon>
        <taxon>Artemiidae</taxon>
        <taxon>Artemia</taxon>
    </lineage>
</organism>
<gene>
    <name evidence="1" type="ORF">QYM36_001785</name>
</gene>
<accession>A0AA88LE70</accession>
<proteinExistence type="predicted"/>
<dbReference type="EMBL" id="JAVRJZ010000004">
    <property type="protein sequence ID" value="KAK2723224.1"/>
    <property type="molecule type" value="Genomic_DNA"/>
</dbReference>
<dbReference type="Proteomes" id="UP001187531">
    <property type="component" value="Unassembled WGS sequence"/>
</dbReference>
<name>A0AA88LE70_ARTSF</name>
<keyword evidence="2" id="KW-1185">Reference proteome</keyword>
<comment type="caution">
    <text evidence="1">The sequence shown here is derived from an EMBL/GenBank/DDBJ whole genome shotgun (WGS) entry which is preliminary data.</text>
</comment>
<dbReference type="AlphaFoldDB" id="A0AA88LE70"/>
<reference evidence="1" key="1">
    <citation type="submission" date="2023-07" db="EMBL/GenBank/DDBJ databases">
        <title>Chromosome-level genome assembly of Artemia franciscana.</title>
        <authorList>
            <person name="Jo E."/>
        </authorList>
    </citation>
    <scope>NUCLEOTIDE SEQUENCE</scope>
    <source>
        <tissue evidence="1">Whole body</tissue>
    </source>
</reference>